<evidence type="ECO:0000256" key="7">
    <source>
        <dbReference type="ARBA" id="ARBA00023053"/>
    </source>
</evidence>
<feature type="transmembrane region" description="Helical" evidence="13">
    <location>
        <begin position="213"/>
        <end position="241"/>
    </location>
</feature>
<keyword evidence="8 12" id="KW-0406">Ion transport</keyword>
<dbReference type="Proteomes" id="UP001153292">
    <property type="component" value="Chromosome 9"/>
</dbReference>
<dbReference type="PANTHER" id="PTHR11690">
    <property type="entry name" value="AMILORIDE-SENSITIVE SODIUM CHANNEL-RELATED"/>
    <property type="match status" value="1"/>
</dbReference>
<evidence type="ECO:0000256" key="2">
    <source>
        <dbReference type="ARBA" id="ARBA00007193"/>
    </source>
</evidence>
<sequence length="276" mass="31682">MPLLLAFPMDGIGRLGHVPPSVPSADWRILITDPNDYPEANVKYRYLAMGESMDIKVDPMVFQTENALRRVDVQKRNCWFHDEVPLGSTDRYSTETCTSECKMATYQRSCNCVPYKYPRNKRFRVCELEDLKCLHNVTVSTSKSEMKCEPVCFVECSDKKYSISSNTNTFLSEKISEDLKNHEHFTHLSGLHIYFAKPTCNCYKMTVLINTSYIIATYGGVFSLFFGGSLLTVAELLYILVNYIVARVKNTLKYVETKFRTTNTEGELNSETYFNN</sequence>
<dbReference type="EMBL" id="OU963902">
    <property type="protein sequence ID" value="CAH2992411.1"/>
    <property type="molecule type" value="Genomic_DNA"/>
</dbReference>
<evidence type="ECO:0000313" key="15">
    <source>
        <dbReference type="Proteomes" id="UP001153292"/>
    </source>
</evidence>
<keyword evidence="11 12" id="KW-0407">Ion channel</keyword>
<accession>A0ABN8LBT1</accession>
<organism evidence="14 15">
    <name type="scientific">Chilo suppressalis</name>
    <name type="common">Asiatic rice borer moth</name>
    <dbReference type="NCBI Taxonomy" id="168631"/>
    <lineage>
        <taxon>Eukaryota</taxon>
        <taxon>Metazoa</taxon>
        <taxon>Ecdysozoa</taxon>
        <taxon>Arthropoda</taxon>
        <taxon>Hexapoda</taxon>
        <taxon>Insecta</taxon>
        <taxon>Pterygota</taxon>
        <taxon>Neoptera</taxon>
        <taxon>Endopterygota</taxon>
        <taxon>Lepidoptera</taxon>
        <taxon>Glossata</taxon>
        <taxon>Ditrysia</taxon>
        <taxon>Pyraloidea</taxon>
        <taxon>Crambidae</taxon>
        <taxon>Crambinae</taxon>
        <taxon>Chilo</taxon>
    </lineage>
</organism>
<keyword evidence="4 12" id="KW-0894">Sodium channel</keyword>
<keyword evidence="6 13" id="KW-1133">Transmembrane helix</keyword>
<keyword evidence="9 13" id="KW-0472">Membrane</keyword>
<keyword evidence="3 12" id="KW-0813">Transport</keyword>
<evidence type="ECO:0000313" key="14">
    <source>
        <dbReference type="EMBL" id="CAH2992411.1"/>
    </source>
</evidence>
<evidence type="ECO:0000256" key="9">
    <source>
        <dbReference type="ARBA" id="ARBA00023136"/>
    </source>
</evidence>
<dbReference type="Gene3D" id="1.10.287.770">
    <property type="entry name" value="YojJ-like"/>
    <property type="match status" value="1"/>
</dbReference>
<evidence type="ECO:0000256" key="5">
    <source>
        <dbReference type="ARBA" id="ARBA00022692"/>
    </source>
</evidence>
<evidence type="ECO:0000256" key="8">
    <source>
        <dbReference type="ARBA" id="ARBA00023065"/>
    </source>
</evidence>
<keyword evidence="10 12" id="KW-0739">Sodium transport</keyword>
<keyword evidence="7" id="KW-0915">Sodium</keyword>
<evidence type="ECO:0000256" key="3">
    <source>
        <dbReference type="ARBA" id="ARBA00022448"/>
    </source>
</evidence>
<evidence type="ECO:0000256" key="1">
    <source>
        <dbReference type="ARBA" id="ARBA00004141"/>
    </source>
</evidence>
<proteinExistence type="inferred from homology"/>
<keyword evidence="5 12" id="KW-0812">Transmembrane</keyword>
<evidence type="ECO:0000256" key="13">
    <source>
        <dbReference type="SAM" id="Phobius"/>
    </source>
</evidence>
<evidence type="ECO:0000256" key="10">
    <source>
        <dbReference type="ARBA" id="ARBA00023201"/>
    </source>
</evidence>
<evidence type="ECO:0000256" key="4">
    <source>
        <dbReference type="ARBA" id="ARBA00022461"/>
    </source>
</evidence>
<gene>
    <name evidence="14" type="ORF">CHILSU_LOCUS11357</name>
</gene>
<reference evidence="14" key="1">
    <citation type="submission" date="2021-12" db="EMBL/GenBank/DDBJ databases">
        <authorList>
            <person name="King R."/>
        </authorList>
    </citation>
    <scope>NUCLEOTIDE SEQUENCE</scope>
</reference>
<name>A0ABN8LBT1_CHISP</name>
<dbReference type="Gene3D" id="1.10.287.820">
    <property type="entry name" value="Acid-sensing ion channel domain"/>
    <property type="match status" value="1"/>
</dbReference>
<dbReference type="Pfam" id="PF00858">
    <property type="entry name" value="ASC"/>
    <property type="match status" value="1"/>
</dbReference>
<keyword evidence="15" id="KW-1185">Reference proteome</keyword>
<dbReference type="PANTHER" id="PTHR11690:SF237">
    <property type="entry name" value="PICKPOCKET 16-RELATED"/>
    <property type="match status" value="1"/>
</dbReference>
<protein>
    <submittedName>
        <fullName evidence="14">Uncharacterized protein</fullName>
    </submittedName>
</protein>
<evidence type="ECO:0000256" key="12">
    <source>
        <dbReference type="RuleBase" id="RU000679"/>
    </source>
</evidence>
<comment type="subcellular location">
    <subcellularLocation>
        <location evidence="1">Membrane</location>
        <topology evidence="1">Multi-pass membrane protein</topology>
    </subcellularLocation>
</comment>
<dbReference type="InterPro" id="IPR001873">
    <property type="entry name" value="ENaC"/>
</dbReference>
<evidence type="ECO:0000256" key="6">
    <source>
        <dbReference type="ARBA" id="ARBA00022989"/>
    </source>
</evidence>
<comment type="similarity">
    <text evidence="2 12">Belongs to the amiloride-sensitive sodium channel (TC 1.A.6) family.</text>
</comment>
<evidence type="ECO:0000256" key="11">
    <source>
        <dbReference type="ARBA" id="ARBA00023303"/>
    </source>
</evidence>